<keyword evidence="4" id="KW-0130">Cell adhesion</keyword>
<dbReference type="GO" id="GO:0030424">
    <property type="term" value="C:axon"/>
    <property type="evidence" value="ECO:0007669"/>
    <property type="project" value="TreeGrafter"/>
</dbReference>
<evidence type="ECO:0000313" key="13">
    <source>
        <dbReference type="Proteomes" id="UP000278627"/>
    </source>
</evidence>
<dbReference type="InterPro" id="IPR003961">
    <property type="entry name" value="FN3_dom"/>
</dbReference>
<feature type="domain" description="Fibronectin type-III" evidence="11">
    <location>
        <begin position="861"/>
        <end position="966"/>
    </location>
</feature>
<dbReference type="InterPro" id="IPR007110">
    <property type="entry name" value="Ig-like_dom"/>
</dbReference>
<dbReference type="WBParaSite" id="BPAG_0000857701-mRNA-1">
    <property type="protein sequence ID" value="BPAG_0000857701-mRNA-1"/>
    <property type="gene ID" value="BPAG_0000857701"/>
</dbReference>
<evidence type="ECO:0000256" key="6">
    <source>
        <dbReference type="ARBA" id="ARBA00023136"/>
    </source>
</evidence>
<feature type="transmembrane region" description="Helical" evidence="9">
    <location>
        <begin position="1081"/>
        <end position="1105"/>
    </location>
</feature>
<keyword evidence="2 9" id="KW-0812">Transmembrane</keyword>
<feature type="region of interest" description="Disordered" evidence="8">
    <location>
        <begin position="1145"/>
        <end position="1179"/>
    </location>
</feature>
<dbReference type="Pfam" id="PF13882">
    <property type="entry name" value="Bravo_FIGEY"/>
    <property type="match status" value="1"/>
</dbReference>
<evidence type="ECO:0000259" key="11">
    <source>
        <dbReference type="PROSITE" id="PS50853"/>
    </source>
</evidence>
<gene>
    <name evidence="12" type="ORF">BPAG_LOCUS8539</name>
</gene>
<dbReference type="InterPro" id="IPR026966">
    <property type="entry name" value="Neurofascin/L1/NrCAM_C"/>
</dbReference>
<feature type="domain" description="Ig-like" evidence="10">
    <location>
        <begin position="198"/>
        <end position="281"/>
    </location>
</feature>
<evidence type="ECO:0000256" key="1">
    <source>
        <dbReference type="ARBA" id="ARBA00004479"/>
    </source>
</evidence>
<dbReference type="Pfam" id="PF07679">
    <property type="entry name" value="I-set"/>
    <property type="match status" value="2"/>
</dbReference>
<evidence type="ECO:0000256" key="8">
    <source>
        <dbReference type="SAM" id="MobiDB-lite"/>
    </source>
</evidence>
<evidence type="ECO:0000256" key="2">
    <source>
        <dbReference type="ARBA" id="ARBA00022692"/>
    </source>
</evidence>
<evidence type="ECO:0000259" key="10">
    <source>
        <dbReference type="PROSITE" id="PS50835"/>
    </source>
</evidence>
<feature type="domain" description="Fibronectin type-III" evidence="11">
    <location>
        <begin position="618"/>
        <end position="720"/>
    </location>
</feature>
<dbReference type="GO" id="GO:0007411">
    <property type="term" value="P:axon guidance"/>
    <property type="evidence" value="ECO:0007669"/>
    <property type="project" value="TreeGrafter"/>
</dbReference>
<evidence type="ECO:0000256" key="4">
    <source>
        <dbReference type="ARBA" id="ARBA00022889"/>
    </source>
</evidence>
<dbReference type="PANTHER" id="PTHR44170">
    <property type="entry name" value="PROTEIN SIDEKICK"/>
    <property type="match status" value="1"/>
</dbReference>
<dbReference type="InterPro" id="IPR003598">
    <property type="entry name" value="Ig_sub2"/>
</dbReference>
<dbReference type="PROSITE" id="PS50835">
    <property type="entry name" value="IG_LIKE"/>
    <property type="match status" value="4"/>
</dbReference>
<dbReference type="GO" id="GO:0005886">
    <property type="term" value="C:plasma membrane"/>
    <property type="evidence" value="ECO:0007669"/>
    <property type="project" value="TreeGrafter"/>
</dbReference>
<feature type="region of interest" description="Disordered" evidence="8">
    <location>
        <begin position="703"/>
        <end position="722"/>
    </location>
</feature>
<dbReference type="InterPro" id="IPR036179">
    <property type="entry name" value="Ig-like_dom_sf"/>
</dbReference>
<dbReference type="PROSITE" id="PS50853">
    <property type="entry name" value="FN3"/>
    <property type="match status" value="3"/>
</dbReference>
<feature type="domain" description="Ig-like" evidence="10">
    <location>
        <begin position="312"/>
        <end position="399"/>
    </location>
</feature>
<protein>
    <submittedName>
        <fullName evidence="14">Immunoglobulin domain protein</fullName>
    </submittedName>
</protein>
<dbReference type="FunFam" id="2.60.40.10:FF:000035">
    <property type="entry name" value="Contactin 1"/>
    <property type="match status" value="1"/>
</dbReference>
<evidence type="ECO:0000256" key="9">
    <source>
        <dbReference type="SAM" id="Phobius"/>
    </source>
</evidence>
<dbReference type="Pfam" id="PF13927">
    <property type="entry name" value="Ig_3"/>
    <property type="match status" value="1"/>
</dbReference>
<name>A0A0N4TJT4_BRUPA</name>
<accession>A0A0N4TJT4</accession>
<organism evidence="14">
    <name type="scientific">Brugia pahangi</name>
    <name type="common">Filarial nematode worm</name>
    <dbReference type="NCBI Taxonomy" id="6280"/>
    <lineage>
        <taxon>Eukaryota</taxon>
        <taxon>Metazoa</taxon>
        <taxon>Ecdysozoa</taxon>
        <taxon>Nematoda</taxon>
        <taxon>Chromadorea</taxon>
        <taxon>Rhabditida</taxon>
        <taxon>Spirurina</taxon>
        <taxon>Spiruromorpha</taxon>
        <taxon>Filarioidea</taxon>
        <taxon>Onchocercidae</taxon>
        <taxon>Brugia</taxon>
    </lineage>
</organism>
<dbReference type="EMBL" id="UZAD01013136">
    <property type="protein sequence ID" value="VDN89725.1"/>
    <property type="molecule type" value="Genomic_DNA"/>
</dbReference>
<feature type="domain" description="Fibronectin type-III" evidence="11">
    <location>
        <begin position="972"/>
        <end position="1075"/>
    </location>
</feature>
<dbReference type="Pfam" id="PF00041">
    <property type="entry name" value="fn3"/>
    <property type="match status" value="2"/>
</dbReference>
<feature type="domain" description="Ig-like" evidence="10">
    <location>
        <begin position="408"/>
        <end position="494"/>
    </location>
</feature>
<dbReference type="SMART" id="SM00408">
    <property type="entry name" value="IGc2"/>
    <property type="match status" value="4"/>
</dbReference>
<evidence type="ECO:0000313" key="14">
    <source>
        <dbReference type="WBParaSite" id="BPAG_0000857701-mRNA-1"/>
    </source>
</evidence>
<feature type="transmembrane region" description="Helical" evidence="9">
    <location>
        <begin position="27"/>
        <end position="48"/>
    </location>
</feature>
<dbReference type="InterPro" id="IPR036116">
    <property type="entry name" value="FN3_sf"/>
</dbReference>
<dbReference type="PANTHER" id="PTHR44170:SF35">
    <property type="entry name" value="NEUROGLIAN"/>
    <property type="match status" value="1"/>
</dbReference>
<sequence length="1208" mass="135732">MVWVKRKKTSATAPTTTTIAARCFTTLVLQLYILLTLSVVSIHIYSFIHNFQGTIYFHHIKESDFKPNRYYTCTAENTKLRDYKFGNQFRLDVTKNRRRALTSPIPPSEQYVNQSSPIALEGNTHKLHCFFSGYPEPKPIWRYNGFDILEDDSRYTYESYGKTLVFNVSVETEGIYECIFKAHPNLDRRFDVVVEAAPYWTAGPPPNKRTSEGEDVTFDCSANGKPTPAISFFKNGVEMKPRDDDVNRNWEITGSVLTLKNVKKGIAGSGDNAVYQCKAENKHGYLWANFYLNLLGNFLTTFDFLTFLAFKPELLSDPGEIEAVIGQNVTLSCKFFASPNVNITWDSAVLHGLKHHIVPADADGEGKLIIDAVGRDAEGEYTCTGTNKHGTEKGTAHIIIREATRLEPFERPLEKVLAGQRLELSCRAQHDENLEVTYEWLVNGKPLIEQYIQSGHYLITDKNSLIITNPARYDAAIYTCIAKTALDSAEKSVQVGVDDVPNPVHMAFLTKCDDTAQIASINFEYMEDIDFSAPIKEIWAQYQIDEETDVVVWLTHPHPALADSLQTIDDNQRIVKGTIDVSLRPFGKYRFRVFGRNDFGDGAPTNVNGGCITPARVPDRNPESVSATGTRPENLIVFWKPMSREDWNGRNFHYIIRYRPAGSDAEWKEEIVEDPYSDRHTIELSVEEPFRLYEVQVRAANENGTSNVSPQSVEGRTGEGDPGFTPTGFKLITSDSTSATFEWDSVDPQQVQGNFTGIKIIFWPEEDENESNENELETGNIVRLKRHSVLRRSTGEVSTSQTNVYGEKRSVIVAPNKKSATIFGLQPNSINYAQIAVMNGQNDGTPTDPISFRTKEGVPTPVRNLEAYPMNGRNERESATVAIRWDQPRHYNGRLTGYSVEICSINADGLMEQRESCPIRKTQPGERFLRISNLENDSKYRFIVYGNTNAGRGDPNSKDVMTLPEDIKFFLEPEQPHLEESGVGDDFINVTLAPGEFDKNEGRPVGSDLYVKYRKVGDDEWGIAEPKDDDLSVQIGDLEPGTKYDVVVVSKQRDQSGNIRETESTVSHISTTGSAPQSARIWWLIIILLIILLLLIILCIVCVAARQRGAKYPVSEKERQQGRQPILPGIKERGFGEYIKPFSREDDEKRSLTGSKAESETDSMAEYGDTDPGRFTEDGSFIGQYVPNKTLVSTTNDKPGRDCASTFV</sequence>
<dbReference type="InterPro" id="IPR013098">
    <property type="entry name" value="Ig_I-set"/>
</dbReference>
<proteinExistence type="predicted"/>
<dbReference type="AlphaFoldDB" id="A0A0N4TJT4"/>
<dbReference type="Gene3D" id="2.60.40.10">
    <property type="entry name" value="Immunoglobulins"/>
    <property type="match status" value="9"/>
</dbReference>
<dbReference type="STRING" id="6280.A0A0N4TJT4"/>
<dbReference type="SMART" id="SM00060">
    <property type="entry name" value="FN3"/>
    <property type="match status" value="5"/>
</dbReference>
<evidence type="ECO:0000256" key="7">
    <source>
        <dbReference type="ARBA" id="ARBA00023157"/>
    </source>
</evidence>
<feature type="compositionally biased region" description="Polar residues" evidence="8">
    <location>
        <begin position="703"/>
        <end position="714"/>
    </location>
</feature>
<dbReference type="SMART" id="SM00409">
    <property type="entry name" value="IG"/>
    <property type="match status" value="4"/>
</dbReference>
<dbReference type="SUPFAM" id="SSF48726">
    <property type="entry name" value="Immunoglobulin"/>
    <property type="match status" value="4"/>
</dbReference>
<evidence type="ECO:0000313" key="12">
    <source>
        <dbReference type="EMBL" id="VDN89725.1"/>
    </source>
</evidence>
<dbReference type="GO" id="GO:0098609">
    <property type="term" value="P:cell-cell adhesion"/>
    <property type="evidence" value="ECO:0007669"/>
    <property type="project" value="TreeGrafter"/>
</dbReference>
<dbReference type="InterPro" id="IPR003599">
    <property type="entry name" value="Ig_sub"/>
</dbReference>
<reference evidence="12 13" key="2">
    <citation type="submission" date="2018-11" db="EMBL/GenBank/DDBJ databases">
        <authorList>
            <consortium name="Pathogen Informatics"/>
        </authorList>
    </citation>
    <scope>NUCLEOTIDE SEQUENCE [LARGE SCALE GENOMIC DNA]</scope>
</reference>
<keyword evidence="13" id="KW-1185">Reference proteome</keyword>
<keyword evidence="3" id="KW-0677">Repeat</keyword>
<reference evidence="14" key="1">
    <citation type="submission" date="2017-02" db="UniProtKB">
        <authorList>
            <consortium name="WormBaseParasite"/>
        </authorList>
    </citation>
    <scope>IDENTIFICATION</scope>
</reference>
<feature type="domain" description="Ig-like" evidence="10">
    <location>
        <begin position="107"/>
        <end position="178"/>
    </location>
</feature>
<dbReference type="Proteomes" id="UP000278627">
    <property type="component" value="Unassembled WGS sequence"/>
</dbReference>
<dbReference type="CDD" id="cd00063">
    <property type="entry name" value="FN3"/>
    <property type="match status" value="3"/>
</dbReference>
<keyword evidence="7" id="KW-1015">Disulfide bond</keyword>
<evidence type="ECO:0000256" key="5">
    <source>
        <dbReference type="ARBA" id="ARBA00022989"/>
    </source>
</evidence>
<dbReference type="SUPFAM" id="SSF49265">
    <property type="entry name" value="Fibronectin type III"/>
    <property type="match status" value="4"/>
</dbReference>
<dbReference type="InterPro" id="IPR013783">
    <property type="entry name" value="Ig-like_fold"/>
</dbReference>
<keyword evidence="6 9" id="KW-0472">Membrane</keyword>
<comment type="subcellular location">
    <subcellularLocation>
        <location evidence="1">Membrane</location>
        <topology evidence="1">Single-pass type I membrane protein</topology>
    </subcellularLocation>
</comment>
<evidence type="ECO:0000256" key="3">
    <source>
        <dbReference type="ARBA" id="ARBA00022737"/>
    </source>
</evidence>
<keyword evidence="5 9" id="KW-1133">Transmembrane helix</keyword>